<dbReference type="Proteomes" id="UP001176941">
    <property type="component" value="Chromosome 18"/>
</dbReference>
<keyword evidence="3" id="KW-1185">Reference proteome</keyword>
<evidence type="ECO:0000256" key="1">
    <source>
        <dbReference type="SAM" id="MobiDB-lite"/>
    </source>
</evidence>
<name>A0ABN8YFP7_RANTA</name>
<reference evidence="2" key="1">
    <citation type="submission" date="2023-04" db="EMBL/GenBank/DDBJ databases">
        <authorList>
            <consortium name="ELIXIR-Norway"/>
        </authorList>
    </citation>
    <scope>NUCLEOTIDE SEQUENCE [LARGE SCALE GENOMIC DNA]</scope>
</reference>
<proteinExistence type="predicted"/>
<feature type="region of interest" description="Disordered" evidence="1">
    <location>
        <begin position="17"/>
        <end position="66"/>
    </location>
</feature>
<gene>
    <name evidence="2" type="ORF">MRATA1EN1_LOCUS7663</name>
</gene>
<feature type="compositionally biased region" description="Low complexity" evidence="1">
    <location>
        <begin position="47"/>
        <end position="61"/>
    </location>
</feature>
<dbReference type="EMBL" id="OX459954">
    <property type="protein sequence ID" value="CAI9158701.1"/>
    <property type="molecule type" value="Genomic_DNA"/>
</dbReference>
<evidence type="ECO:0000313" key="2">
    <source>
        <dbReference type="EMBL" id="CAI9158701.1"/>
    </source>
</evidence>
<accession>A0ABN8YFP7</accession>
<feature type="region of interest" description="Disordered" evidence="1">
    <location>
        <begin position="80"/>
        <end position="145"/>
    </location>
</feature>
<feature type="compositionally biased region" description="Basic residues" evidence="1">
    <location>
        <begin position="82"/>
        <end position="92"/>
    </location>
</feature>
<protein>
    <submittedName>
        <fullName evidence="2">Uncharacterized protein</fullName>
    </submittedName>
</protein>
<organism evidence="2 3">
    <name type="scientific">Rangifer tarandus platyrhynchus</name>
    <name type="common">Svalbard reindeer</name>
    <dbReference type="NCBI Taxonomy" id="3082113"/>
    <lineage>
        <taxon>Eukaryota</taxon>
        <taxon>Metazoa</taxon>
        <taxon>Chordata</taxon>
        <taxon>Craniata</taxon>
        <taxon>Vertebrata</taxon>
        <taxon>Euteleostomi</taxon>
        <taxon>Mammalia</taxon>
        <taxon>Eutheria</taxon>
        <taxon>Laurasiatheria</taxon>
        <taxon>Artiodactyla</taxon>
        <taxon>Ruminantia</taxon>
        <taxon>Pecora</taxon>
        <taxon>Cervidae</taxon>
        <taxon>Odocoileinae</taxon>
        <taxon>Rangifer</taxon>
    </lineage>
</organism>
<evidence type="ECO:0000313" key="3">
    <source>
        <dbReference type="Proteomes" id="UP001176941"/>
    </source>
</evidence>
<sequence>MRGAGCRLVAGIPRAPPWCRQARRRTEPGDPDPGLPGRPTRCATNPGRAGTATRGRADAGALGLGFGSYTVEPRRLTCVGRRPGRVRSRGRRLPAPLVRAQRSGSRRGHLPSHAPPAVPRPSGGRAWSRREGLPLLPGAGMRHRP</sequence>